<evidence type="ECO:0000259" key="5">
    <source>
        <dbReference type="PROSITE" id="PS50240"/>
    </source>
</evidence>
<evidence type="ECO:0000313" key="7">
    <source>
        <dbReference type="EnsemblMetazoa" id="CPIJ018299-PA"/>
    </source>
</evidence>
<dbReference type="SUPFAM" id="SSF50494">
    <property type="entry name" value="Trypsin-like serine proteases"/>
    <property type="match status" value="1"/>
</dbReference>
<dbReference type="GO" id="GO:0004252">
    <property type="term" value="F:serine-type endopeptidase activity"/>
    <property type="evidence" value="ECO:0007669"/>
    <property type="project" value="InterPro"/>
</dbReference>
<dbReference type="InParanoid" id="B0XGB3"/>
<keyword evidence="8" id="KW-1185">Reference proteome</keyword>
<evidence type="ECO:0000256" key="4">
    <source>
        <dbReference type="SAM" id="SignalP"/>
    </source>
</evidence>
<dbReference type="PANTHER" id="PTHR24253">
    <property type="entry name" value="TRANSMEMBRANE PROTEASE SERINE"/>
    <property type="match status" value="1"/>
</dbReference>
<dbReference type="Pfam" id="PF00089">
    <property type="entry name" value="Trypsin"/>
    <property type="match status" value="1"/>
</dbReference>
<dbReference type="HOGENOM" id="CLU_950768_0_0_1"/>
<dbReference type="Gene3D" id="2.40.10.10">
    <property type="entry name" value="Trypsin-like serine proteases"/>
    <property type="match status" value="1"/>
</dbReference>
<dbReference type="Proteomes" id="UP000002320">
    <property type="component" value="Unassembled WGS sequence"/>
</dbReference>
<evidence type="ECO:0000256" key="2">
    <source>
        <dbReference type="ARBA" id="ARBA00024195"/>
    </source>
</evidence>
<sequence>MAKRIVDPNWVVSVVVIGLVVPAVAGQCACGIRQSKNDTVVPGEQIEPGEWPWQSAIYWWGGSKLNPPQRICEGALVDSDGWVLTAASCLQNEAGDLLNLTGMVGHVGLVALQQKTEGSSRFPVEGVLMNDDLDLALVRLKVPDEDWGGMPVCLTDGEEDWDKLFGRAVYVLQQSHRHRLGGFEIVKLPLEKNVICYGSALAVKAKAISHSNIKLKSRGTHYHRNAQGTPLYIHKPEGWTLLGISNKIQADVPGSLCHPGDYESFLNVNMDEVHQWTFSKLDDFGADPETSTERQGSSFDVPVSQQHKLGCAG</sequence>
<name>B0XGB3_CULQU</name>
<keyword evidence="1" id="KW-1015">Disulfide bond</keyword>
<dbReference type="KEGG" id="cqu:CpipJ_CPIJ018299"/>
<dbReference type="eggNOG" id="ENOG502T8DN">
    <property type="taxonomic scope" value="Eukaryota"/>
</dbReference>
<feature type="region of interest" description="Disordered" evidence="3">
    <location>
        <begin position="285"/>
        <end position="305"/>
    </location>
</feature>
<evidence type="ECO:0000256" key="1">
    <source>
        <dbReference type="ARBA" id="ARBA00023157"/>
    </source>
</evidence>
<dbReference type="OrthoDB" id="6147874at2759"/>
<dbReference type="InterPro" id="IPR009003">
    <property type="entry name" value="Peptidase_S1_PA"/>
</dbReference>
<feature type="chain" id="PRO_5014567351" description="Peptidase S1 domain-containing protein" evidence="4">
    <location>
        <begin position="26"/>
        <end position="313"/>
    </location>
</feature>
<proteinExistence type="inferred from homology"/>
<dbReference type="OMA" id="LDWVMEN"/>
<keyword evidence="4" id="KW-0732">Signal</keyword>
<evidence type="ECO:0000256" key="3">
    <source>
        <dbReference type="SAM" id="MobiDB-lite"/>
    </source>
</evidence>
<dbReference type="SMART" id="SM00020">
    <property type="entry name" value="Tryp_SPc"/>
    <property type="match status" value="1"/>
</dbReference>
<accession>B0XGB3</accession>
<reference evidence="7" key="2">
    <citation type="submission" date="2020-05" db="UniProtKB">
        <authorList>
            <consortium name="EnsemblMetazoa"/>
        </authorList>
    </citation>
    <scope>IDENTIFICATION</scope>
    <source>
        <strain evidence="7">JHB</strain>
    </source>
</reference>
<dbReference type="VEuPathDB" id="VectorBase:CQUJHB004246"/>
<comment type="similarity">
    <text evidence="2">Belongs to the peptidase S1 family. CLIP subfamily.</text>
</comment>
<feature type="signal peptide" evidence="4">
    <location>
        <begin position="1"/>
        <end position="25"/>
    </location>
</feature>
<dbReference type="InterPro" id="IPR001254">
    <property type="entry name" value="Trypsin_dom"/>
</dbReference>
<reference evidence="6" key="1">
    <citation type="submission" date="2007-03" db="EMBL/GenBank/DDBJ databases">
        <title>Annotation of Culex pipiens quinquefasciatus.</title>
        <authorList>
            <consortium name="The Broad Institute Genome Sequencing Platform"/>
            <person name="Atkinson P.W."/>
            <person name="Hemingway J."/>
            <person name="Christensen B.M."/>
            <person name="Higgs S."/>
            <person name="Kodira C."/>
            <person name="Hannick L."/>
            <person name="Megy K."/>
            <person name="O'Leary S."/>
            <person name="Pearson M."/>
            <person name="Haas B.J."/>
            <person name="Mauceli E."/>
            <person name="Wortman J.R."/>
            <person name="Lee N.H."/>
            <person name="Guigo R."/>
            <person name="Stanke M."/>
            <person name="Alvarado L."/>
            <person name="Amedeo P."/>
            <person name="Antoine C.H."/>
            <person name="Arensburger P."/>
            <person name="Bidwell S.L."/>
            <person name="Crawford M."/>
            <person name="Camaro F."/>
            <person name="Devon K."/>
            <person name="Engels R."/>
            <person name="Hammond M."/>
            <person name="Howarth C."/>
            <person name="Koehrsen M."/>
            <person name="Lawson D."/>
            <person name="Montgomery P."/>
            <person name="Nene V."/>
            <person name="Nusbaum C."/>
            <person name="Puiu D."/>
            <person name="Romero-Severson J."/>
            <person name="Severson D.W."/>
            <person name="Shumway M."/>
            <person name="Sisk P."/>
            <person name="Stolte C."/>
            <person name="Zeng Q."/>
            <person name="Eisenstadt E."/>
            <person name="Fraser-Liggett C."/>
            <person name="Strausberg R."/>
            <person name="Galagan J."/>
            <person name="Birren B."/>
            <person name="Collins F.H."/>
        </authorList>
    </citation>
    <scope>NUCLEOTIDE SEQUENCE [LARGE SCALE GENOMIC DNA]</scope>
    <source>
        <strain evidence="6">JHB</strain>
    </source>
</reference>
<dbReference type="PANTHER" id="PTHR24253:SF153">
    <property type="entry name" value="SERINE PROTEASE HEPSIN"/>
    <property type="match status" value="1"/>
</dbReference>
<dbReference type="EMBL" id="DS233009">
    <property type="protein sequence ID" value="EDS27366.1"/>
    <property type="molecule type" value="Genomic_DNA"/>
</dbReference>
<dbReference type="InterPro" id="IPR043504">
    <property type="entry name" value="Peptidase_S1_PA_chymotrypsin"/>
</dbReference>
<dbReference type="AlphaFoldDB" id="B0XGB3"/>
<dbReference type="VEuPathDB" id="VectorBase:CPIJ018299"/>
<protein>
    <recommendedName>
        <fullName evidence="5">Peptidase S1 domain-containing protein</fullName>
    </recommendedName>
</protein>
<evidence type="ECO:0000313" key="8">
    <source>
        <dbReference type="Proteomes" id="UP000002320"/>
    </source>
</evidence>
<feature type="compositionally biased region" description="Polar residues" evidence="3">
    <location>
        <begin position="293"/>
        <end position="305"/>
    </location>
</feature>
<dbReference type="GO" id="GO:0006508">
    <property type="term" value="P:proteolysis"/>
    <property type="evidence" value="ECO:0007669"/>
    <property type="project" value="InterPro"/>
</dbReference>
<organism>
    <name type="scientific">Culex quinquefasciatus</name>
    <name type="common">Southern house mosquito</name>
    <name type="synonym">Culex pungens</name>
    <dbReference type="NCBI Taxonomy" id="7176"/>
    <lineage>
        <taxon>Eukaryota</taxon>
        <taxon>Metazoa</taxon>
        <taxon>Ecdysozoa</taxon>
        <taxon>Arthropoda</taxon>
        <taxon>Hexapoda</taxon>
        <taxon>Insecta</taxon>
        <taxon>Pterygota</taxon>
        <taxon>Neoptera</taxon>
        <taxon>Endopterygota</taxon>
        <taxon>Diptera</taxon>
        <taxon>Nematocera</taxon>
        <taxon>Culicoidea</taxon>
        <taxon>Culicidae</taxon>
        <taxon>Culicinae</taxon>
        <taxon>Culicini</taxon>
        <taxon>Culex</taxon>
        <taxon>Culex</taxon>
    </lineage>
</organism>
<dbReference type="EnsemblMetazoa" id="CPIJ018299-RA">
    <property type="protein sequence ID" value="CPIJ018299-PA"/>
    <property type="gene ID" value="CPIJ018299"/>
</dbReference>
<feature type="domain" description="Peptidase S1" evidence="5">
    <location>
        <begin position="40"/>
        <end position="282"/>
    </location>
</feature>
<evidence type="ECO:0000313" key="6">
    <source>
        <dbReference type="EMBL" id="EDS27366.1"/>
    </source>
</evidence>
<gene>
    <name evidence="7" type="primary">6052408</name>
    <name evidence="6" type="ORF">CpipJ_CPIJ018299</name>
</gene>
<dbReference type="PROSITE" id="PS50240">
    <property type="entry name" value="TRYPSIN_DOM"/>
    <property type="match status" value="1"/>
</dbReference>